<evidence type="ECO:0000313" key="2">
    <source>
        <dbReference type="Proteomes" id="UP001164020"/>
    </source>
</evidence>
<gene>
    <name evidence="1" type="ORF">OH818_03260</name>
</gene>
<organism evidence="1 2">
    <name type="scientific">Jiella pelagia</name>
    <dbReference type="NCBI Taxonomy" id="2986949"/>
    <lineage>
        <taxon>Bacteria</taxon>
        <taxon>Pseudomonadati</taxon>
        <taxon>Pseudomonadota</taxon>
        <taxon>Alphaproteobacteria</taxon>
        <taxon>Hyphomicrobiales</taxon>
        <taxon>Aurantimonadaceae</taxon>
        <taxon>Jiella</taxon>
    </lineage>
</organism>
<protein>
    <submittedName>
        <fullName evidence="1">Uncharacterized protein</fullName>
    </submittedName>
</protein>
<evidence type="ECO:0000313" key="1">
    <source>
        <dbReference type="EMBL" id="WAP69330.1"/>
    </source>
</evidence>
<dbReference type="RefSeq" id="WP_268881770.1">
    <property type="nucleotide sequence ID" value="NZ_CP114029.1"/>
</dbReference>
<accession>A0ABY7C1V4</accession>
<keyword evidence="2" id="KW-1185">Reference proteome</keyword>
<dbReference type="Proteomes" id="UP001164020">
    <property type="component" value="Chromosome"/>
</dbReference>
<dbReference type="EMBL" id="CP114029">
    <property type="protein sequence ID" value="WAP69330.1"/>
    <property type="molecule type" value="Genomic_DNA"/>
</dbReference>
<reference evidence="1" key="1">
    <citation type="submission" date="2022-12" db="EMBL/GenBank/DDBJ databases">
        <title>Jiella pelagia sp. nov., isolated from phosphonate enriched culture of Northwest Pacific surface seawater.</title>
        <authorList>
            <person name="Shin D.Y."/>
            <person name="Hwang C.Y."/>
        </authorList>
    </citation>
    <scope>NUCLEOTIDE SEQUENCE</scope>
    <source>
        <strain evidence="1">HL-NP1</strain>
    </source>
</reference>
<sequence length="92" mass="10082">MDVKAAVRTAKEYVADLLADEGIINLGLEEVVFDEGDGTWNVTVGFSRPWELARNPMTAITGQPSAGRAYRVVRIRDGDGEVVAFKQWDKAA</sequence>
<proteinExistence type="predicted"/>
<name>A0ABY7C1V4_9HYPH</name>